<evidence type="ECO:0000313" key="1">
    <source>
        <dbReference type="EMBL" id="MBO8426463.1"/>
    </source>
</evidence>
<reference evidence="1" key="2">
    <citation type="journal article" date="2021" name="PeerJ">
        <title>Extensive microbial diversity within the chicken gut microbiome revealed by metagenomics and culture.</title>
        <authorList>
            <person name="Gilroy R."/>
            <person name="Ravi A."/>
            <person name="Getino M."/>
            <person name="Pursley I."/>
            <person name="Horton D.L."/>
            <person name="Alikhan N.F."/>
            <person name="Baker D."/>
            <person name="Gharbi K."/>
            <person name="Hall N."/>
            <person name="Watson M."/>
            <person name="Adriaenssens E.M."/>
            <person name="Foster-Nyarko E."/>
            <person name="Jarju S."/>
            <person name="Secka A."/>
            <person name="Antonio M."/>
            <person name="Oren A."/>
            <person name="Chaudhuri R.R."/>
            <person name="La Ragione R."/>
            <person name="Hildebrand F."/>
            <person name="Pallen M.J."/>
        </authorList>
    </citation>
    <scope>NUCLEOTIDE SEQUENCE</scope>
    <source>
        <strain evidence="1">17113</strain>
    </source>
</reference>
<dbReference type="AlphaFoldDB" id="A0A9D9DGU8"/>
<reference evidence="1" key="1">
    <citation type="submission" date="2020-10" db="EMBL/GenBank/DDBJ databases">
        <authorList>
            <person name="Gilroy R."/>
        </authorList>
    </citation>
    <scope>NUCLEOTIDE SEQUENCE</scope>
    <source>
        <strain evidence="1">17113</strain>
    </source>
</reference>
<evidence type="ECO:0000313" key="2">
    <source>
        <dbReference type="Proteomes" id="UP000823634"/>
    </source>
</evidence>
<accession>A0A9D9DGU8</accession>
<protein>
    <submittedName>
        <fullName evidence="1">Uncharacterized protein</fullName>
    </submittedName>
</protein>
<proteinExistence type="predicted"/>
<name>A0A9D9DGU8_9FIRM</name>
<gene>
    <name evidence="1" type="ORF">IAC61_03990</name>
</gene>
<dbReference type="EMBL" id="JADINA010000026">
    <property type="protein sequence ID" value="MBO8426463.1"/>
    <property type="molecule type" value="Genomic_DNA"/>
</dbReference>
<comment type="caution">
    <text evidence="1">The sequence shown here is derived from an EMBL/GenBank/DDBJ whole genome shotgun (WGS) entry which is preliminary data.</text>
</comment>
<sequence length="306" mass="34904">MFTKRQRNFIKTIHDKLDSLGLGYLINLCRELDKSGNRLDTNGIYCHIAESLLKVADVDNGETTTSSLDELVPAISFLLSDPVLAKIYDLIDNVYSPESRYFDSLKFGTVDRLETPKSVEEGFYCFHTEIFGKKYGPLPTKRGELMCQNDWVDVNRVPKLQTGFVGEGTVNSFKHVFDGNEKNNILVTKSFFSNSYSAKDSFGNRVFKFINKNGHFALDKCVLDIEMVETKYNLSNCWGHVKDASRCSNIYLIKNKAGDKNLCIFQVFKFDNLPSVKKFKIAMICVMDMKDLRFVSLIPFLSLLTF</sequence>
<organism evidence="1 2">
    <name type="scientific">Candidatus Alloenteromonas pullistercoris</name>
    <dbReference type="NCBI Taxonomy" id="2840785"/>
    <lineage>
        <taxon>Bacteria</taxon>
        <taxon>Bacillati</taxon>
        <taxon>Bacillota</taxon>
        <taxon>Bacillota incertae sedis</taxon>
        <taxon>Candidatus Alloenteromonas</taxon>
    </lineage>
</organism>
<dbReference type="Proteomes" id="UP000823634">
    <property type="component" value="Unassembled WGS sequence"/>
</dbReference>